<dbReference type="Proteomes" id="UP000021816">
    <property type="component" value="Unassembled WGS sequence"/>
</dbReference>
<keyword evidence="1" id="KW-0812">Transmembrane</keyword>
<gene>
    <name evidence="2" type="ORF">AW10_02389</name>
</gene>
<evidence type="ECO:0000313" key="2">
    <source>
        <dbReference type="EMBL" id="EXI79409.1"/>
    </source>
</evidence>
<dbReference type="EMBL" id="JEMX01000055">
    <property type="protein sequence ID" value="EXI79409.1"/>
    <property type="molecule type" value="Genomic_DNA"/>
</dbReference>
<reference evidence="2 3" key="1">
    <citation type="submission" date="2014-02" db="EMBL/GenBank/DDBJ databases">
        <title>Expanding our view of genomic diversity in Candidatus Accumulibacter clades.</title>
        <authorList>
            <person name="Skennerton C.T."/>
            <person name="Barr J.J."/>
            <person name="Slater F.R."/>
            <person name="Bond P.L."/>
            <person name="Tyson G.W."/>
        </authorList>
    </citation>
    <scope>NUCLEOTIDE SEQUENCE [LARGE SCALE GENOMIC DNA]</scope>
    <source>
        <strain evidence="3">BA-92</strain>
    </source>
</reference>
<keyword evidence="1" id="KW-0472">Membrane</keyword>
<feature type="transmembrane region" description="Helical" evidence="1">
    <location>
        <begin position="52"/>
        <end position="71"/>
    </location>
</feature>
<dbReference type="AlphaFoldDB" id="A0A011QKK5"/>
<organism evidence="2 3">
    <name type="scientific">Candidatus Accumulibacter appositus</name>
    <dbReference type="NCBI Taxonomy" id="1454003"/>
    <lineage>
        <taxon>Bacteria</taxon>
        <taxon>Pseudomonadati</taxon>
        <taxon>Pseudomonadota</taxon>
        <taxon>Betaproteobacteria</taxon>
        <taxon>Candidatus Accumulibacter</taxon>
    </lineage>
</organism>
<evidence type="ECO:0000313" key="3">
    <source>
        <dbReference type="Proteomes" id="UP000021816"/>
    </source>
</evidence>
<name>A0A011QKK5_9PROT</name>
<accession>A0A011QKK5</accession>
<protein>
    <submittedName>
        <fullName evidence="2">Uncharacterized protein</fullName>
    </submittedName>
</protein>
<evidence type="ECO:0000256" key="1">
    <source>
        <dbReference type="SAM" id="Phobius"/>
    </source>
</evidence>
<comment type="caution">
    <text evidence="2">The sequence shown here is derived from an EMBL/GenBank/DDBJ whole genome shotgun (WGS) entry which is preliminary data.</text>
</comment>
<proteinExistence type="predicted"/>
<keyword evidence="1" id="KW-1133">Transmembrane helix</keyword>
<sequence length="196" mass="21322">MGQGVEQRFAQRDGRIRAVFEVIEPVFDGADRVVGVDARFDHSQRERQRQGIFVATVGAVVVGGGALHAFVRPAKVRQVTANGFCLTGNQQARPGELAIAQHPHGAQQVEVTLAQQVSRRLLLSCLVAQALHRGGRNQRLGRLGDDRRGEVGIAPFDHQFFAQVAGQRYAGVAFAHRSRAGRVGVGRQATVHLHDQ</sequence>